<dbReference type="PANTHER" id="PTHR43834">
    <property type="entry name" value="GTPASE DER"/>
    <property type="match status" value="1"/>
</dbReference>
<evidence type="ECO:0000256" key="1">
    <source>
        <dbReference type="ARBA" id="ARBA00008279"/>
    </source>
</evidence>
<dbReference type="FunFam" id="3.40.50.300:FF:000057">
    <property type="entry name" value="GTPase Der"/>
    <property type="match status" value="1"/>
</dbReference>
<evidence type="ECO:0000313" key="13">
    <source>
        <dbReference type="Proteomes" id="UP000179243"/>
    </source>
</evidence>
<dbReference type="PIRSF" id="PIRSF006485">
    <property type="entry name" value="GTP-binding_EngA"/>
    <property type="match status" value="1"/>
</dbReference>
<dbReference type="NCBIfam" id="TIGR00231">
    <property type="entry name" value="small_GTP"/>
    <property type="match status" value="2"/>
</dbReference>
<protein>
    <recommendedName>
        <fullName evidence="2 8">GTPase Der</fullName>
    </recommendedName>
    <alternativeName>
        <fullName evidence="7 8">GTP-binding protein EngA</fullName>
    </alternativeName>
</protein>
<evidence type="ECO:0000256" key="9">
    <source>
        <dbReference type="PROSITE-ProRule" id="PRU01049"/>
    </source>
</evidence>
<dbReference type="Gene3D" id="3.40.50.300">
    <property type="entry name" value="P-loop containing nucleotide triphosphate hydrolases"/>
    <property type="match status" value="2"/>
</dbReference>
<gene>
    <name evidence="8" type="primary">der</name>
    <name evidence="12" type="ORF">A2519_10630</name>
</gene>
<dbReference type="GO" id="GO:0042254">
    <property type="term" value="P:ribosome biogenesis"/>
    <property type="evidence" value="ECO:0007669"/>
    <property type="project" value="UniProtKB-KW"/>
</dbReference>
<dbReference type="HAMAP" id="MF_00195">
    <property type="entry name" value="GTPase_Der"/>
    <property type="match status" value="1"/>
</dbReference>
<evidence type="ECO:0000313" key="12">
    <source>
        <dbReference type="EMBL" id="OGK00456.1"/>
    </source>
</evidence>
<dbReference type="Pfam" id="PF01926">
    <property type="entry name" value="MMR_HSR1"/>
    <property type="match status" value="2"/>
</dbReference>
<feature type="binding site" evidence="8">
    <location>
        <begin position="299"/>
        <end position="302"/>
    </location>
    <ligand>
        <name>GTP</name>
        <dbReference type="ChEBI" id="CHEBI:37565"/>
        <label>2</label>
    </ligand>
</feature>
<reference evidence="12 13" key="1">
    <citation type="journal article" date="2016" name="Nat. Commun.">
        <title>Thousands of microbial genomes shed light on interconnected biogeochemical processes in an aquifer system.</title>
        <authorList>
            <person name="Anantharaman K."/>
            <person name="Brown C.T."/>
            <person name="Hug L.A."/>
            <person name="Sharon I."/>
            <person name="Castelle C.J."/>
            <person name="Probst A.J."/>
            <person name="Thomas B.C."/>
            <person name="Singh A."/>
            <person name="Wilkins M.J."/>
            <person name="Karaoz U."/>
            <person name="Brodie E.L."/>
            <person name="Williams K.H."/>
            <person name="Hubbard S.S."/>
            <person name="Banfield J.F."/>
        </authorList>
    </citation>
    <scope>NUCLEOTIDE SEQUENCE [LARGE SCALE GENOMIC DNA]</scope>
</reference>
<dbReference type="GO" id="GO:0043022">
    <property type="term" value="F:ribosome binding"/>
    <property type="evidence" value="ECO:0007669"/>
    <property type="project" value="TreeGrafter"/>
</dbReference>
<evidence type="ECO:0000259" key="11">
    <source>
        <dbReference type="PROSITE" id="PS51712"/>
    </source>
</evidence>
<dbReference type="SUPFAM" id="SSF52540">
    <property type="entry name" value="P-loop containing nucleoside triphosphate hydrolases"/>
    <property type="match status" value="2"/>
</dbReference>
<evidence type="ECO:0000256" key="10">
    <source>
        <dbReference type="RuleBase" id="RU004481"/>
    </source>
</evidence>
<feature type="binding site" evidence="8">
    <location>
        <begin position="123"/>
        <end position="126"/>
    </location>
    <ligand>
        <name>GTP</name>
        <dbReference type="ChEBI" id="CHEBI:37565"/>
        <label>1</label>
    </ligand>
</feature>
<dbReference type="Pfam" id="PF14714">
    <property type="entry name" value="KH_dom-like"/>
    <property type="match status" value="1"/>
</dbReference>
<comment type="function">
    <text evidence="8 10">GTPase that plays an essential role in the late steps of ribosome biogenesis.</text>
</comment>
<dbReference type="InterPro" id="IPR005225">
    <property type="entry name" value="Small_GTP-bd"/>
</dbReference>
<dbReference type="Proteomes" id="UP000179243">
    <property type="component" value="Unassembled WGS sequence"/>
</dbReference>
<evidence type="ECO:0000256" key="8">
    <source>
        <dbReference type="HAMAP-Rule" id="MF_00195"/>
    </source>
</evidence>
<dbReference type="FunFam" id="3.40.50.300:FF:000040">
    <property type="entry name" value="GTPase Der"/>
    <property type="match status" value="1"/>
</dbReference>
<comment type="subunit">
    <text evidence="8">Associates with the 50S ribosomal subunit.</text>
</comment>
<keyword evidence="4 10" id="KW-0677">Repeat</keyword>
<feature type="binding site" evidence="8">
    <location>
        <begin position="234"/>
        <end position="238"/>
    </location>
    <ligand>
        <name>GTP</name>
        <dbReference type="ChEBI" id="CHEBI:37565"/>
        <label>2</label>
    </ligand>
</feature>
<dbReference type="InterPro" id="IPR015946">
    <property type="entry name" value="KH_dom-like_a/b"/>
</dbReference>
<dbReference type="InterPro" id="IPR006073">
    <property type="entry name" value="GTP-bd"/>
</dbReference>
<dbReference type="AlphaFoldDB" id="A0A1F7F1T0"/>
<evidence type="ECO:0000256" key="5">
    <source>
        <dbReference type="ARBA" id="ARBA00022741"/>
    </source>
</evidence>
<evidence type="ECO:0000256" key="6">
    <source>
        <dbReference type="ARBA" id="ARBA00023134"/>
    </source>
</evidence>
<dbReference type="InterPro" id="IPR031166">
    <property type="entry name" value="G_ENGA"/>
</dbReference>
<organism evidence="12 13">
    <name type="scientific">Candidatus Raymondbacteria bacterium RIFOXYD12_FULL_49_13</name>
    <dbReference type="NCBI Taxonomy" id="1817890"/>
    <lineage>
        <taxon>Bacteria</taxon>
        <taxon>Raymondiibacteriota</taxon>
    </lineage>
</organism>
<feature type="binding site" evidence="8">
    <location>
        <begin position="60"/>
        <end position="64"/>
    </location>
    <ligand>
        <name>GTP</name>
        <dbReference type="ChEBI" id="CHEBI:37565"/>
        <label>1</label>
    </ligand>
</feature>
<feature type="domain" description="EngA-type G" evidence="11">
    <location>
        <begin position="7"/>
        <end position="171"/>
    </location>
</feature>
<comment type="similarity">
    <text evidence="1 8 9 10">Belongs to the TRAFAC class TrmE-Era-EngA-EngB-Septin-like GTPase superfamily. EngA (Der) GTPase family.</text>
</comment>
<dbReference type="InterPro" id="IPR016484">
    <property type="entry name" value="GTPase_Der"/>
</dbReference>
<dbReference type="NCBIfam" id="TIGR03594">
    <property type="entry name" value="GTPase_EngA"/>
    <property type="match status" value="1"/>
</dbReference>
<name>A0A1F7F1T0_UNCRA</name>
<dbReference type="InterPro" id="IPR032859">
    <property type="entry name" value="KH_dom-like"/>
</dbReference>
<dbReference type="EMBL" id="MFYX01000146">
    <property type="protein sequence ID" value="OGK00456.1"/>
    <property type="molecule type" value="Genomic_DNA"/>
</dbReference>
<evidence type="ECO:0000256" key="4">
    <source>
        <dbReference type="ARBA" id="ARBA00022737"/>
    </source>
</evidence>
<dbReference type="CDD" id="cd01894">
    <property type="entry name" value="EngA1"/>
    <property type="match status" value="1"/>
</dbReference>
<dbReference type="PRINTS" id="PR00326">
    <property type="entry name" value="GTP1OBG"/>
</dbReference>
<dbReference type="GO" id="GO:0005525">
    <property type="term" value="F:GTP binding"/>
    <property type="evidence" value="ECO:0007669"/>
    <property type="project" value="UniProtKB-UniRule"/>
</dbReference>
<evidence type="ECO:0000256" key="2">
    <source>
        <dbReference type="ARBA" id="ARBA00020953"/>
    </source>
</evidence>
<feature type="binding site" evidence="8">
    <location>
        <begin position="13"/>
        <end position="20"/>
    </location>
    <ligand>
        <name>GTP</name>
        <dbReference type="ChEBI" id="CHEBI:37565"/>
        <label>1</label>
    </ligand>
</feature>
<dbReference type="CDD" id="cd01895">
    <property type="entry name" value="EngA2"/>
    <property type="match status" value="1"/>
</dbReference>
<evidence type="ECO:0000256" key="3">
    <source>
        <dbReference type="ARBA" id="ARBA00022517"/>
    </source>
</evidence>
<dbReference type="InterPro" id="IPR027417">
    <property type="entry name" value="P-loop_NTPase"/>
</dbReference>
<dbReference type="PANTHER" id="PTHR43834:SF6">
    <property type="entry name" value="GTPASE DER"/>
    <property type="match status" value="1"/>
</dbReference>
<evidence type="ECO:0000256" key="7">
    <source>
        <dbReference type="ARBA" id="ARBA00032345"/>
    </source>
</evidence>
<sequence>MNDKQLQIIAIVGRPNVGKSTLFNRILERPCAVTDEKSGTTRDSQTQAADWNGRSFQLIDTGGIVFEQVGNIEAKIREQVKKAIRSSHLVVFLVDGQAGPTDTDQAIAHDLQKKNIPVLLVANKVEETAHEADIYDFMSLGFGEPVPVSAMHGKGIGDLLDKIIHLLPLETAVLQSDSAIKIALIGRPNVGKSTLVNSLLRQDRMITDNMPGTTRDAIDSYLSASNGQIYCLIDTAGLRKTTHISDDIEKMSALRTRESIERCDIAAVLVDISQGLQEQDLKIIADARDEGKGVIAVLNKWDLVEKDSKTFDALVRDLSSSVQILKYVPIISMSARSGQRVDRLLETAHKVWLLLNRKYSREELSSFLFTATDSHPHPAGKKFVIFYRMAQKSLKPPVFEILTNAPRLVRESYISYLYNKFYEHFECSGCPIKFEFAKKLRRKPREYVL</sequence>
<feature type="domain" description="EngA-type G" evidence="11">
    <location>
        <begin position="180"/>
        <end position="356"/>
    </location>
</feature>
<proteinExistence type="inferred from homology"/>
<dbReference type="PROSITE" id="PS51712">
    <property type="entry name" value="G_ENGA"/>
    <property type="match status" value="2"/>
</dbReference>
<keyword evidence="3 8" id="KW-0690">Ribosome biogenesis</keyword>
<dbReference type="Gene3D" id="3.30.300.20">
    <property type="match status" value="1"/>
</dbReference>
<accession>A0A1F7F1T0</accession>
<keyword evidence="6 8" id="KW-0342">GTP-binding</keyword>
<feature type="binding site" evidence="8">
    <location>
        <begin position="186"/>
        <end position="193"/>
    </location>
    <ligand>
        <name>GTP</name>
        <dbReference type="ChEBI" id="CHEBI:37565"/>
        <label>2</label>
    </ligand>
</feature>
<keyword evidence="5 8" id="KW-0547">Nucleotide-binding</keyword>
<comment type="caution">
    <text evidence="12">The sequence shown here is derived from an EMBL/GenBank/DDBJ whole genome shotgun (WGS) entry which is preliminary data.</text>
</comment>